<dbReference type="CDD" id="cd00096">
    <property type="entry name" value="Ig"/>
    <property type="match status" value="1"/>
</dbReference>
<evidence type="ECO:0000313" key="2">
    <source>
        <dbReference type="EMBL" id="KAK2141158.1"/>
    </source>
</evidence>
<dbReference type="InterPro" id="IPR013783">
    <property type="entry name" value="Ig-like_fold"/>
</dbReference>
<dbReference type="InterPro" id="IPR036179">
    <property type="entry name" value="Ig-like_dom_sf"/>
</dbReference>
<evidence type="ECO:0000259" key="1">
    <source>
        <dbReference type="PROSITE" id="PS50835"/>
    </source>
</evidence>
<dbReference type="InterPro" id="IPR003599">
    <property type="entry name" value="Ig_sub"/>
</dbReference>
<protein>
    <recommendedName>
        <fullName evidence="1">Ig-like domain-containing protein</fullName>
    </recommendedName>
</protein>
<name>A0AAD9MR87_9ANNE</name>
<dbReference type="PANTHER" id="PTHR45889">
    <property type="entry name" value="IG-LIKE DOMAIN-CONTAINING PROTEIN"/>
    <property type="match status" value="1"/>
</dbReference>
<dbReference type="SMART" id="SM00409">
    <property type="entry name" value="IG"/>
    <property type="match status" value="1"/>
</dbReference>
<dbReference type="Proteomes" id="UP001208570">
    <property type="component" value="Unassembled WGS sequence"/>
</dbReference>
<gene>
    <name evidence="2" type="ORF">LSH36_1151g00012</name>
</gene>
<dbReference type="Pfam" id="PF13927">
    <property type="entry name" value="Ig_3"/>
    <property type="match status" value="1"/>
</dbReference>
<dbReference type="PANTHER" id="PTHR45889:SF8">
    <property type="entry name" value="IG-LIKE DOMAIN-CONTAINING PROTEIN"/>
    <property type="match status" value="1"/>
</dbReference>
<comment type="caution">
    <text evidence="2">The sequence shown here is derived from an EMBL/GenBank/DDBJ whole genome shotgun (WGS) entry which is preliminary data.</text>
</comment>
<reference evidence="2" key="1">
    <citation type="journal article" date="2023" name="Mol. Biol. Evol.">
        <title>Third-Generation Sequencing Reveals the Adaptive Role of the Epigenome in Three Deep-Sea Polychaetes.</title>
        <authorList>
            <person name="Perez M."/>
            <person name="Aroh O."/>
            <person name="Sun Y."/>
            <person name="Lan Y."/>
            <person name="Juniper S.K."/>
            <person name="Young C.R."/>
            <person name="Angers B."/>
            <person name="Qian P.Y."/>
        </authorList>
    </citation>
    <scope>NUCLEOTIDE SEQUENCE</scope>
    <source>
        <strain evidence="2">P08H-3</strain>
    </source>
</reference>
<dbReference type="SUPFAM" id="SSF48726">
    <property type="entry name" value="Immunoglobulin"/>
    <property type="match status" value="1"/>
</dbReference>
<feature type="domain" description="Ig-like" evidence="1">
    <location>
        <begin position="107"/>
        <end position="201"/>
    </location>
</feature>
<dbReference type="EMBL" id="JAODUP010001151">
    <property type="protein sequence ID" value="KAK2141158.1"/>
    <property type="molecule type" value="Genomic_DNA"/>
</dbReference>
<dbReference type="Gene3D" id="2.60.40.10">
    <property type="entry name" value="Immunoglobulins"/>
    <property type="match status" value="1"/>
</dbReference>
<dbReference type="InterPro" id="IPR007110">
    <property type="entry name" value="Ig-like_dom"/>
</dbReference>
<evidence type="ECO:0000313" key="3">
    <source>
        <dbReference type="Proteomes" id="UP001208570"/>
    </source>
</evidence>
<dbReference type="PROSITE" id="PS50835">
    <property type="entry name" value="IG_LIKE"/>
    <property type="match status" value="1"/>
</dbReference>
<sequence>MRYRKGDNATFLWTFSFKLSNIPFLQIKYHNSYILIKYNARISVSEAKYKGRVNLFVSEHSIKFVLNDVNKDDVIYGVYYLYTYLVFGTHPVLVTDRSAELYLFGKPTRPVLFGREIVQEGQNITLTCTSSSTSMPVKYQLPLRLTWSRDDINLTITPPPRHTVNGHQLTIHSVVRDDQNHQYTCTADEDGGLSSTSYILKVVVLCKCSTFTIVDRTLY</sequence>
<dbReference type="AlphaFoldDB" id="A0AAD9MR87"/>
<proteinExistence type="predicted"/>
<keyword evidence="3" id="KW-1185">Reference proteome</keyword>
<accession>A0AAD9MR87</accession>
<organism evidence="2 3">
    <name type="scientific">Paralvinella palmiformis</name>
    <dbReference type="NCBI Taxonomy" id="53620"/>
    <lineage>
        <taxon>Eukaryota</taxon>
        <taxon>Metazoa</taxon>
        <taxon>Spiralia</taxon>
        <taxon>Lophotrochozoa</taxon>
        <taxon>Annelida</taxon>
        <taxon>Polychaeta</taxon>
        <taxon>Sedentaria</taxon>
        <taxon>Canalipalpata</taxon>
        <taxon>Terebellida</taxon>
        <taxon>Terebelliformia</taxon>
        <taxon>Alvinellidae</taxon>
        <taxon>Paralvinella</taxon>
    </lineage>
</organism>